<dbReference type="Gene3D" id="2.40.10.350">
    <property type="entry name" value="Rod shape-determining protein MreC, domain 2"/>
    <property type="match status" value="1"/>
</dbReference>
<sequence length="244" mass="26836">MFILRRWWDRHGVAIVLGGLTLSAAWLVRQTQGAALFEAYQLMTRPFQLSPTPEERLTNARVLELQQQLVELESQNQKLKELLDYAKTQKQQGIVSPVIGRSADHWWQQVTLGRGSGHGIKVGFIVMGSGGLVGRVVSVTPNSSRVLLISDATSHVGAVISRSRSMGFLRGQGSNRAVLQFFDKVPDVRRGDVVSTSPVSKLFPPGLPLGRVESVNLDKSPAPEAVIELTAPVSYLEWVVVYPE</sequence>
<comment type="caution">
    <text evidence="7">The sequence shown here is derived from an EMBL/GenBank/DDBJ whole genome shotgun (WGS) entry which is preliminary data.</text>
</comment>
<dbReference type="InterPro" id="IPR055342">
    <property type="entry name" value="MreC_beta-barrel_core"/>
</dbReference>
<evidence type="ECO:0000259" key="6">
    <source>
        <dbReference type="Pfam" id="PF04085"/>
    </source>
</evidence>
<organism evidence="7 8">
    <name type="scientific">Symplocastrum torsivum CPER-KK1</name>
    <dbReference type="NCBI Taxonomy" id="450513"/>
    <lineage>
        <taxon>Bacteria</taxon>
        <taxon>Bacillati</taxon>
        <taxon>Cyanobacteriota</taxon>
        <taxon>Cyanophyceae</taxon>
        <taxon>Oscillatoriophycideae</taxon>
        <taxon>Oscillatoriales</taxon>
        <taxon>Microcoleaceae</taxon>
        <taxon>Symplocastrum</taxon>
    </lineage>
</organism>
<dbReference type="Gene3D" id="2.40.10.340">
    <property type="entry name" value="Rod shape-determining protein MreC, domain 1"/>
    <property type="match status" value="1"/>
</dbReference>
<feature type="domain" description="Rod shape-determining protein MreC beta-barrel core" evidence="6">
    <location>
        <begin position="98"/>
        <end position="242"/>
    </location>
</feature>
<dbReference type="NCBIfam" id="NF010527">
    <property type="entry name" value="PRK13922.6-2"/>
    <property type="match status" value="1"/>
</dbReference>
<dbReference type="AlphaFoldDB" id="A0A951PLL7"/>
<reference evidence="7" key="1">
    <citation type="submission" date="2021-05" db="EMBL/GenBank/DDBJ databases">
        <authorList>
            <person name="Pietrasiak N."/>
            <person name="Ward R."/>
            <person name="Stajich J.E."/>
            <person name="Kurbessoian T."/>
        </authorList>
    </citation>
    <scope>NUCLEOTIDE SEQUENCE</scope>
    <source>
        <strain evidence="7">CPER-KK1</strain>
    </source>
</reference>
<proteinExistence type="inferred from homology"/>
<evidence type="ECO:0000256" key="5">
    <source>
        <dbReference type="SAM" id="Coils"/>
    </source>
</evidence>
<dbReference type="InterPro" id="IPR007221">
    <property type="entry name" value="MreC"/>
</dbReference>
<protein>
    <recommendedName>
        <fullName evidence="2">Cell shape-determining protein MreC</fullName>
    </recommendedName>
    <alternativeName>
        <fullName evidence="4">Cell shape protein MreC</fullName>
    </alternativeName>
</protein>
<keyword evidence="3" id="KW-0133">Cell shape</keyword>
<dbReference type="Pfam" id="PF04085">
    <property type="entry name" value="MreC"/>
    <property type="match status" value="1"/>
</dbReference>
<evidence type="ECO:0000313" key="7">
    <source>
        <dbReference type="EMBL" id="MBW4545871.1"/>
    </source>
</evidence>
<dbReference type="GO" id="GO:0008360">
    <property type="term" value="P:regulation of cell shape"/>
    <property type="evidence" value="ECO:0007669"/>
    <property type="project" value="UniProtKB-KW"/>
</dbReference>
<evidence type="ECO:0000256" key="4">
    <source>
        <dbReference type="ARBA" id="ARBA00032089"/>
    </source>
</evidence>
<dbReference type="NCBIfam" id="TIGR00219">
    <property type="entry name" value="mreC"/>
    <property type="match status" value="1"/>
</dbReference>
<reference evidence="7" key="2">
    <citation type="journal article" date="2022" name="Microbiol. Resour. Announc.">
        <title>Metagenome Sequencing to Explore Phylogenomics of Terrestrial Cyanobacteria.</title>
        <authorList>
            <person name="Ward R.D."/>
            <person name="Stajich J.E."/>
            <person name="Johansen J.R."/>
            <person name="Huntemann M."/>
            <person name="Clum A."/>
            <person name="Foster B."/>
            <person name="Foster B."/>
            <person name="Roux S."/>
            <person name="Palaniappan K."/>
            <person name="Varghese N."/>
            <person name="Mukherjee S."/>
            <person name="Reddy T.B.K."/>
            <person name="Daum C."/>
            <person name="Copeland A."/>
            <person name="Chen I.A."/>
            <person name="Ivanova N.N."/>
            <person name="Kyrpides N.C."/>
            <person name="Shapiro N."/>
            <person name="Eloe-Fadrosh E.A."/>
            <person name="Pietrasiak N."/>
        </authorList>
    </citation>
    <scope>NUCLEOTIDE SEQUENCE</scope>
    <source>
        <strain evidence="7">CPER-KK1</strain>
    </source>
</reference>
<dbReference type="Proteomes" id="UP000753908">
    <property type="component" value="Unassembled WGS sequence"/>
</dbReference>
<dbReference type="PANTHER" id="PTHR34138:SF1">
    <property type="entry name" value="CELL SHAPE-DETERMINING PROTEIN MREC"/>
    <property type="match status" value="1"/>
</dbReference>
<keyword evidence="5" id="KW-0175">Coiled coil</keyword>
<evidence type="ECO:0000313" key="8">
    <source>
        <dbReference type="Proteomes" id="UP000753908"/>
    </source>
</evidence>
<dbReference type="PANTHER" id="PTHR34138">
    <property type="entry name" value="CELL SHAPE-DETERMINING PROTEIN MREC"/>
    <property type="match status" value="1"/>
</dbReference>
<evidence type="ECO:0000256" key="2">
    <source>
        <dbReference type="ARBA" id="ARBA00013855"/>
    </source>
</evidence>
<gene>
    <name evidence="7" type="primary">mreC</name>
    <name evidence="7" type="ORF">KME25_15700</name>
</gene>
<comment type="similarity">
    <text evidence="1">Belongs to the MreC family.</text>
</comment>
<accession>A0A951PLL7</accession>
<evidence type="ECO:0000256" key="1">
    <source>
        <dbReference type="ARBA" id="ARBA00009369"/>
    </source>
</evidence>
<evidence type="ECO:0000256" key="3">
    <source>
        <dbReference type="ARBA" id="ARBA00022960"/>
    </source>
</evidence>
<dbReference type="EMBL" id="JAHHIF010000019">
    <property type="protein sequence ID" value="MBW4545871.1"/>
    <property type="molecule type" value="Genomic_DNA"/>
</dbReference>
<dbReference type="InterPro" id="IPR042175">
    <property type="entry name" value="Cell/Rod_MreC_2"/>
</dbReference>
<dbReference type="InterPro" id="IPR042177">
    <property type="entry name" value="Cell/Rod_1"/>
</dbReference>
<feature type="coiled-coil region" evidence="5">
    <location>
        <begin position="55"/>
        <end position="92"/>
    </location>
</feature>
<dbReference type="GO" id="GO:0005886">
    <property type="term" value="C:plasma membrane"/>
    <property type="evidence" value="ECO:0007669"/>
    <property type="project" value="TreeGrafter"/>
</dbReference>
<name>A0A951PLL7_9CYAN</name>